<keyword evidence="3" id="KW-1185">Reference proteome</keyword>
<feature type="domain" description="QRICH1-like" evidence="1">
    <location>
        <begin position="57"/>
        <end position="128"/>
    </location>
</feature>
<dbReference type="InterPro" id="IPR057926">
    <property type="entry name" value="QRICH1_dom"/>
</dbReference>
<organism evidence="2 3">
    <name type="scientific">Patella caerulea</name>
    <name type="common">Rayed Mediterranean limpet</name>
    <dbReference type="NCBI Taxonomy" id="87958"/>
    <lineage>
        <taxon>Eukaryota</taxon>
        <taxon>Metazoa</taxon>
        <taxon>Spiralia</taxon>
        <taxon>Lophotrochozoa</taxon>
        <taxon>Mollusca</taxon>
        <taxon>Gastropoda</taxon>
        <taxon>Patellogastropoda</taxon>
        <taxon>Patelloidea</taxon>
        <taxon>Patellidae</taxon>
        <taxon>Patella</taxon>
    </lineage>
</organism>
<gene>
    <name evidence="2" type="ORF">SNE40_022178</name>
</gene>
<dbReference type="AlphaFoldDB" id="A0AAN8IWA3"/>
<dbReference type="EMBL" id="JAZGQO010000019">
    <property type="protein sequence ID" value="KAK6166995.1"/>
    <property type="molecule type" value="Genomic_DNA"/>
</dbReference>
<evidence type="ECO:0000259" key="1">
    <source>
        <dbReference type="Pfam" id="PF25561"/>
    </source>
</evidence>
<sequence length="178" mass="20935">MDVGYPALYSDISDVEEHRPANDKRIHIANEERILNVANKSIPTNTLTLTLKRRNRWTFNTFQAWSIWRNNHHNDERTITKDLEHMDNCDLNFWLKHFVVEVTNKDGGKYPPNSISSLVMGLMSYLRLKMNLLCLINMTSSGGDMGYRPRDLTYHPLITQSSARYLYYRLWNIKDKTP</sequence>
<name>A0AAN8IWA3_PATCE</name>
<dbReference type="Pfam" id="PF25561">
    <property type="entry name" value="QRICH1"/>
    <property type="match status" value="1"/>
</dbReference>
<evidence type="ECO:0000313" key="3">
    <source>
        <dbReference type="Proteomes" id="UP001347796"/>
    </source>
</evidence>
<proteinExistence type="predicted"/>
<evidence type="ECO:0000313" key="2">
    <source>
        <dbReference type="EMBL" id="KAK6166995.1"/>
    </source>
</evidence>
<reference evidence="2 3" key="1">
    <citation type="submission" date="2024-01" db="EMBL/GenBank/DDBJ databases">
        <title>The genome of the rayed Mediterranean limpet Patella caerulea (Linnaeus, 1758).</title>
        <authorList>
            <person name="Anh-Thu Weber A."/>
            <person name="Halstead-Nussloch G."/>
        </authorList>
    </citation>
    <scope>NUCLEOTIDE SEQUENCE [LARGE SCALE GENOMIC DNA]</scope>
    <source>
        <strain evidence="2">AATW-2023a</strain>
        <tissue evidence="2">Whole specimen</tissue>
    </source>
</reference>
<protein>
    <recommendedName>
        <fullName evidence="1">QRICH1-like domain-containing protein</fullName>
    </recommendedName>
</protein>
<accession>A0AAN8IWA3</accession>
<comment type="caution">
    <text evidence="2">The sequence shown here is derived from an EMBL/GenBank/DDBJ whole genome shotgun (WGS) entry which is preliminary data.</text>
</comment>
<dbReference type="Proteomes" id="UP001347796">
    <property type="component" value="Unassembled WGS sequence"/>
</dbReference>